<sequence length="243" mass="28351">MDSALKSFINITNTSQAVAKQYLEASKWNINNAINNFYSKNPTGLEVVKIDKKKLEKLFLKYKDPSEDAILVEGTEEYCNDLEVDPADVVMLIIAYHLEAENMCEFTKDNWMKGWASLGCDSIESMKEKVPSLREELDDPETFKKIYRFAFFFGRQENQRSLELAIAIGLWQLLLPNKFKHLELWCDYLQNEYKRAISRDTWNLLLEFINTVDEKMTNYDADGAWPVLIDNFVEYAKPIINNQ</sequence>
<dbReference type="PANTHER" id="PTHR12281">
    <property type="entry name" value="RP42 RELATED"/>
    <property type="match status" value="1"/>
</dbReference>
<dbReference type="GO" id="GO:0045116">
    <property type="term" value="P:protein neddylation"/>
    <property type="evidence" value="ECO:0007669"/>
    <property type="project" value="TreeGrafter"/>
</dbReference>
<dbReference type="Pfam" id="PF14555">
    <property type="entry name" value="UBA_4"/>
    <property type="match status" value="1"/>
</dbReference>
<dbReference type="GO" id="GO:0005886">
    <property type="term" value="C:plasma membrane"/>
    <property type="evidence" value="ECO:0007669"/>
    <property type="project" value="UniProtKB-ARBA"/>
</dbReference>
<dbReference type="Pfam" id="PF03556">
    <property type="entry name" value="Cullin_binding"/>
    <property type="match status" value="1"/>
</dbReference>
<organism evidence="4 5">
    <name type="scientific">Piromyces finnis</name>
    <dbReference type="NCBI Taxonomy" id="1754191"/>
    <lineage>
        <taxon>Eukaryota</taxon>
        <taxon>Fungi</taxon>
        <taxon>Fungi incertae sedis</taxon>
        <taxon>Chytridiomycota</taxon>
        <taxon>Chytridiomycota incertae sedis</taxon>
        <taxon>Neocallimastigomycetes</taxon>
        <taxon>Neocallimastigales</taxon>
        <taxon>Neocallimastigaceae</taxon>
        <taxon>Piromyces</taxon>
    </lineage>
</organism>
<protein>
    <recommendedName>
        <fullName evidence="2">Defective in cullin neddylation protein</fullName>
    </recommendedName>
</protein>
<dbReference type="GO" id="GO:0097602">
    <property type="term" value="F:cullin family protein binding"/>
    <property type="evidence" value="ECO:0007669"/>
    <property type="project" value="TreeGrafter"/>
</dbReference>
<dbReference type="InterPro" id="IPR014764">
    <property type="entry name" value="DCN-prot"/>
</dbReference>
<evidence type="ECO:0000259" key="3">
    <source>
        <dbReference type="PROSITE" id="PS51229"/>
    </source>
</evidence>
<dbReference type="Proteomes" id="UP000193719">
    <property type="component" value="Unassembled WGS sequence"/>
</dbReference>
<evidence type="ECO:0000313" key="5">
    <source>
        <dbReference type="Proteomes" id="UP000193719"/>
    </source>
</evidence>
<dbReference type="OrthoDB" id="286637at2759"/>
<dbReference type="PANTHER" id="PTHR12281:SF31">
    <property type="entry name" value="DCN1-LIKE PROTEIN 3"/>
    <property type="match status" value="1"/>
</dbReference>
<reference evidence="4 5" key="1">
    <citation type="submission" date="2016-08" db="EMBL/GenBank/DDBJ databases">
        <title>Genomes of anaerobic fungi encode conserved fungal cellulosomes for biomass hydrolysis.</title>
        <authorList>
            <consortium name="DOE Joint Genome Institute"/>
            <person name="Haitjema C.H."/>
            <person name="Gilmore S.P."/>
            <person name="Henske J.K."/>
            <person name="Solomon K.V."/>
            <person name="De Groot R."/>
            <person name="Kuo A."/>
            <person name="Mondo S.J."/>
            <person name="Salamov A.A."/>
            <person name="Labutti K."/>
            <person name="Zhao Z."/>
            <person name="Chiniquy J."/>
            <person name="Barry K."/>
            <person name="Brewer H.M."/>
            <person name="Purvine S.O."/>
            <person name="Wright A.T."/>
            <person name="Boxma B."/>
            <person name="Van Alen T."/>
            <person name="Hackstein J.H."/>
            <person name="Baker S.E."/>
            <person name="Grigoriev I.V."/>
            <person name="O'Malley M.A."/>
        </authorList>
    </citation>
    <scope>NUCLEOTIDE SEQUENCE [LARGE SCALE GENOMIC DNA]</scope>
    <source>
        <strain evidence="5">finn</strain>
    </source>
</reference>
<feature type="domain" description="DCUN1" evidence="3">
    <location>
        <begin position="50"/>
        <end position="237"/>
    </location>
</feature>
<comment type="function">
    <text evidence="2">Neddylation of cullins play an essential role in the regulation of SCF-type complexes activity.</text>
</comment>
<comment type="caution">
    <text evidence="4">The sequence shown here is derived from an EMBL/GenBank/DDBJ whole genome shotgun (WGS) entry which is preliminary data.</text>
</comment>
<dbReference type="InterPro" id="IPR009060">
    <property type="entry name" value="UBA-like_sf"/>
</dbReference>
<keyword evidence="5" id="KW-1185">Reference proteome</keyword>
<accession>A0A1Y1V9Q2</accession>
<dbReference type="GO" id="GO:0031624">
    <property type="term" value="F:ubiquitin conjugating enzyme binding"/>
    <property type="evidence" value="ECO:0007669"/>
    <property type="project" value="TreeGrafter"/>
</dbReference>
<name>A0A1Y1V9Q2_9FUNG</name>
<dbReference type="SUPFAM" id="SSF46934">
    <property type="entry name" value="UBA-like"/>
    <property type="match status" value="1"/>
</dbReference>
<dbReference type="GO" id="GO:0000151">
    <property type="term" value="C:ubiquitin ligase complex"/>
    <property type="evidence" value="ECO:0007669"/>
    <property type="project" value="TreeGrafter"/>
</dbReference>
<dbReference type="EMBL" id="MCFH01000020">
    <property type="protein sequence ID" value="ORX50699.1"/>
    <property type="molecule type" value="Genomic_DNA"/>
</dbReference>
<dbReference type="InterPro" id="IPR042460">
    <property type="entry name" value="DCN1-like_PONY"/>
</dbReference>
<dbReference type="FunFam" id="1.10.238.10:FF:000030">
    <property type="entry name" value="DCN1-like protein"/>
    <property type="match status" value="1"/>
</dbReference>
<evidence type="ECO:0000313" key="4">
    <source>
        <dbReference type="EMBL" id="ORX50699.1"/>
    </source>
</evidence>
<reference evidence="4 5" key="2">
    <citation type="submission" date="2016-08" db="EMBL/GenBank/DDBJ databases">
        <title>Pervasive Adenine N6-methylation of Active Genes in Fungi.</title>
        <authorList>
            <consortium name="DOE Joint Genome Institute"/>
            <person name="Mondo S.J."/>
            <person name="Dannebaum R.O."/>
            <person name="Kuo R.C."/>
            <person name="Labutti K."/>
            <person name="Haridas S."/>
            <person name="Kuo A."/>
            <person name="Salamov A."/>
            <person name="Ahrendt S.R."/>
            <person name="Lipzen A."/>
            <person name="Sullivan W."/>
            <person name="Andreopoulos W.B."/>
            <person name="Clum A."/>
            <person name="Lindquist E."/>
            <person name="Daum C."/>
            <person name="Ramamoorthy G.K."/>
            <person name="Gryganskyi A."/>
            <person name="Culley D."/>
            <person name="Magnuson J.K."/>
            <person name="James T.Y."/>
            <person name="O'Malley M.A."/>
            <person name="Stajich J.E."/>
            <person name="Spatafora J.W."/>
            <person name="Visel A."/>
            <person name="Grigoriev I.V."/>
        </authorList>
    </citation>
    <scope>NUCLEOTIDE SEQUENCE [LARGE SCALE GENOMIC DNA]</scope>
    <source>
        <strain evidence="5">finn</strain>
    </source>
</reference>
<dbReference type="Gene3D" id="1.10.8.10">
    <property type="entry name" value="DNA helicase RuvA subunit, C-terminal domain"/>
    <property type="match status" value="1"/>
</dbReference>
<gene>
    <name evidence="4" type="ORF">BCR36DRAFT_583284</name>
</gene>
<dbReference type="GO" id="GO:0032182">
    <property type="term" value="F:ubiquitin-like protein binding"/>
    <property type="evidence" value="ECO:0007669"/>
    <property type="project" value="TreeGrafter"/>
</dbReference>
<evidence type="ECO:0000256" key="1">
    <source>
        <dbReference type="ARBA" id="ARBA00022786"/>
    </source>
</evidence>
<dbReference type="InterPro" id="IPR005176">
    <property type="entry name" value="PONY_dom"/>
</dbReference>
<evidence type="ECO:0000256" key="2">
    <source>
        <dbReference type="RuleBase" id="RU410713"/>
    </source>
</evidence>
<dbReference type="STRING" id="1754191.A0A1Y1V9Q2"/>
<dbReference type="PROSITE" id="PS51229">
    <property type="entry name" value="DCUN1"/>
    <property type="match status" value="1"/>
</dbReference>
<proteinExistence type="predicted"/>
<dbReference type="AlphaFoldDB" id="A0A1Y1V9Q2"/>
<dbReference type="Gene3D" id="1.10.238.200">
    <property type="entry name" value="Cullin, PONY binding domain"/>
    <property type="match status" value="1"/>
</dbReference>
<dbReference type="FunFam" id="1.10.238.200:FF:000003">
    <property type="entry name" value="DCN1-like protein 3"/>
    <property type="match status" value="1"/>
</dbReference>
<dbReference type="Gene3D" id="1.10.238.10">
    <property type="entry name" value="EF-hand"/>
    <property type="match status" value="1"/>
</dbReference>
<keyword evidence="1" id="KW-0833">Ubl conjugation pathway</keyword>